<feature type="domain" description="HPt" evidence="3">
    <location>
        <begin position="38"/>
        <end position="148"/>
    </location>
</feature>
<dbReference type="SUPFAM" id="SSF47226">
    <property type="entry name" value="Histidine-containing phosphotransfer domain, HPT domain"/>
    <property type="match status" value="1"/>
</dbReference>
<comment type="caution">
    <text evidence="4">The sequence shown here is derived from an EMBL/GenBank/DDBJ whole genome shotgun (WGS) entry which is preliminary data.</text>
</comment>
<evidence type="ECO:0000313" key="5">
    <source>
        <dbReference type="Proteomes" id="UP000476030"/>
    </source>
</evidence>
<gene>
    <name evidence="4" type="ORF">GQE98_17385</name>
</gene>
<evidence type="ECO:0000256" key="1">
    <source>
        <dbReference type="ARBA" id="ARBA00023012"/>
    </source>
</evidence>
<accession>A0A6L8WB21</accession>
<sequence length="160" mass="17219">MTKIVKMDGYEIHHPSVTLDSKVDKEGGLSLPEIEKRMSKKMDSLGEQFLAGIPAVIENIQGALNQLENGSGGDAEKAILFRQGHDLKGMGGSFGYPIMGTIGEGLCELTNDEVNTSSMNLPLIRVHLDILGYVMAKRIKDDTDPNAVPILNALSGAKPK</sequence>
<keyword evidence="5" id="KW-1185">Reference proteome</keyword>
<dbReference type="GO" id="GO:0000160">
    <property type="term" value="P:phosphorelay signal transduction system"/>
    <property type="evidence" value="ECO:0007669"/>
    <property type="project" value="UniProtKB-KW"/>
</dbReference>
<dbReference type="PROSITE" id="PS50894">
    <property type="entry name" value="HPT"/>
    <property type="match status" value="1"/>
</dbReference>
<feature type="modified residue" description="Phosphohistidine" evidence="2">
    <location>
        <position position="85"/>
    </location>
</feature>
<keyword evidence="2" id="KW-0597">Phosphoprotein</keyword>
<dbReference type="InterPro" id="IPR008207">
    <property type="entry name" value="Sig_transdc_His_kin_Hpt_dom"/>
</dbReference>
<protein>
    <recommendedName>
        <fullName evidence="3">HPt domain-containing protein</fullName>
    </recommendedName>
</protein>
<dbReference type="EMBL" id="WTUW01000009">
    <property type="protein sequence ID" value="MZR32416.1"/>
    <property type="molecule type" value="Genomic_DNA"/>
</dbReference>
<dbReference type="Gene3D" id="1.20.120.160">
    <property type="entry name" value="HPT domain"/>
    <property type="match status" value="1"/>
</dbReference>
<keyword evidence="1" id="KW-0902">Two-component regulatory system</keyword>
<proteinExistence type="predicted"/>
<dbReference type="AlphaFoldDB" id="A0A6L8WB21"/>
<dbReference type="GO" id="GO:0004672">
    <property type="term" value="F:protein kinase activity"/>
    <property type="evidence" value="ECO:0007669"/>
    <property type="project" value="UniProtKB-ARBA"/>
</dbReference>
<evidence type="ECO:0000313" key="4">
    <source>
        <dbReference type="EMBL" id="MZR32416.1"/>
    </source>
</evidence>
<dbReference type="Proteomes" id="UP000476030">
    <property type="component" value="Unassembled WGS sequence"/>
</dbReference>
<evidence type="ECO:0000259" key="3">
    <source>
        <dbReference type="PROSITE" id="PS50894"/>
    </source>
</evidence>
<evidence type="ECO:0000256" key="2">
    <source>
        <dbReference type="PROSITE-ProRule" id="PRU00110"/>
    </source>
</evidence>
<name>A0A6L8WB21_9PROT</name>
<reference evidence="4 5" key="1">
    <citation type="submission" date="2019-12" db="EMBL/GenBank/DDBJ databases">
        <title>Snethiella sp. nov. sp. isolated from sea sand.</title>
        <authorList>
            <person name="Kim J."/>
            <person name="Jeong S.E."/>
            <person name="Jung H.S."/>
            <person name="Jeon C.O."/>
        </authorList>
    </citation>
    <scope>NUCLEOTIDE SEQUENCE [LARGE SCALE GENOMIC DNA]</scope>
    <source>
        <strain evidence="4 5">DP05</strain>
    </source>
</reference>
<dbReference type="InterPro" id="IPR036641">
    <property type="entry name" value="HPT_dom_sf"/>
</dbReference>
<dbReference type="RefSeq" id="WP_161317124.1">
    <property type="nucleotide sequence ID" value="NZ_WTUW01000009.1"/>
</dbReference>
<organism evidence="4 5">
    <name type="scientific">Sneathiella litorea</name>
    <dbReference type="NCBI Taxonomy" id="2606216"/>
    <lineage>
        <taxon>Bacteria</taxon>
        <taxon>Pseudomonadati</taxon>
        <taxon>Pseudomonadota</taxon>
        <taxon>Alphaproteobacteria</taxon>
        <taxon>Sneathiellales</taxon>
        <taxon>Sneathiellaceae</taxon>
        <taxon>Sneathiella</taxon>
    </lineage>
</organism>